<dbReference type="PANTHER" id="PTHR37539:SF1">
    <property type="entry name" value="ER-BOUND OXYGENASE MPAB_MPAB'_RUBBER OXYGENASE CATALYTIC DOMAIN-CONTAINING PROTEIN"/>
    <property type="match status" value="1"/>
</dbReference>
<dbReference type="Pfam" id="PF09995">
    <property type="entry name" value="MPAB_Lcp_cat"/>
    <property type="match status" value="1"/>
</dbReference>
<organism evidence="2 3">
    <name type="scientific">Dietzia aurantiaca</name>
    <dbReference type="NCBI Taxonomy" id="983873"/>
    <lineage>
        <taxon>Bacteria</taxon>
        <taxon>Bacillati</taxon>
        <taxon>Actinomycetota</taxon>
        <taxon>Actinomycetes</taxon>
        <taxon>Mycobacteriales</taxon>
        <taxon>Dietziaceae</taxon>
        <taxon>Dietzia</taxon>
    </lineage>
</organism>
<dbReference type="Proteomes" id="UP001595836">
    <property type="component" value="Unassembled WGS sequence"/>
</dbReference>
<protein>
    <submittedName>
        <fullName evidence="2">Oxygenase MpaB family protein</fullName>
        <ecNumber evidence="2">1.-.-.-</ecNumber>
    </submittedName>
</protein>
<sequence>MTTTMFPGRHRAAEERSERMGRTLKRVAKVEDLDEELMDRLGRGFTEKDQLGSRLAKAMRKRKGEPGSVTHRQLSEALEIGSAGLRGRDDAAPVLIEYLETLEATPDWVDWDRIARGQKAYLRFGQNAADVLLQLSLIGGYRFGGPSDLLVATGGLTGGTTLRRLAETQHWAMKLSLPGGLDPHGEAWRLTGHVRAMHAVVNDSMEPQWDVDQWGLPINQTDLASTLGLFDAVVLLGVRVLGVPVSRQESADIMHVWRYVGWLLGVDDDMLVERERERHRINYHILQAQADLSEAGPQLTQALVQAHRDRHRAGPLPRVQAWFAYERLLSMLTVFLGRESMREFGLPVRPPWAHFYIAGLNTLRYRTPFGRARLEDWGRRVYARQERETFGTAKADIGRPKTD</sequence>
<name>A0ABV9PQP7_9ACTN</name>
<feature type="domain" description="ER-bound oxygenase mpaB/mpaB'/Rubber oxygenase catalytic" evidence="1">
    <location>
        <begin position="160"/>
        <end position="350"/>
    </location>
</feature>
<evidence type="ECO:0000313" key="2">
    <source>
        <dbReference type="EMBL" id="MFC4755462.1"/>
    </source>
</evidence>
<dbReference type="EC" id="1.-.-.-" evidence="2"/>
<gene>
    <name evidence="2" type="ORF">ACFO7U_11830</name>
</gene>
<proteinExistence type="predicted"/>
<comment type="caution">
    <text evidence="2">The sequence shown here is derived from an EMBL/GenBank/DDBJ whole genome shotgun (WGS) entry which is preliminary data.</text>
</comment>
<keyword evidence="3" id="KW-1185">Reference proteome</keyword>
<reference evidence="3" key="1">
    <citation type="journal article" date="2019" name="Int. J. Syst. Evol. Microbiol.">
        <title>The Global Catalogue of Microorganisms (GCM) 10K type strain sequencing project: providing services to taxonomists for standard genome sequencing and annotation.</title>
        <authorList>
            <consortium name="The Broad Institute Genomics Platform"/>
            <consortium name="The Broad Institute Genome Sequencing Center for Infectious Disease"/>
            <person name="Wu L."/>
            <person name="Ma J."/>
        </authorList>
    </citation>
    <scope>NUCLEOTIDE SEQUENCE [LARGE SCALE GENOMIC DNA]</scope>
    <source>
        <strain evidence="3">JCM 11882</strain>
    </source>
</reference>
<dbReference type="InterPro" id="IPR018713">
    <property type="entry name" value="MPAB/Lcp_cat_dom"/>
</dbReference>
<accession>A0ABV9PQP7</accession>
<dbReference type="GO" id="GO:0016491">
    <property type="term" value="F:oxidoreductase activity"/>
    <property type="evidence" value="ECO:0007669"/>
    <property type="project" value="UniProtKB-KW"/>
</dbReference>
<evidence type="ECO:0000313" key="3">
    <source>
        <dbReference type="Proteomes" id="UP001595836"/>
    </source>
</evidence>
<keyword evidence="2" id="KW-0560">Oxidoreductase</keyword>
<dbReference type="InterPro" id="IPR037473">
    <property type="entry name" value="Lcp-like"/>
</dbReference>
<evidence type="ECO:0000259" key="1">
    <source>
        <dbReference type="Pfam" id="PF09995"/>
    </source>
</evidence>
<dbReference type="RefSeq" id="WP_344994225.1">
    <property type="nucleotide sequence ID" value="NZ_BAABCD010000040.1"/>
</dbReference>
<dbReference type="PANTHER" id="PTHR37539">
    <property type="entry name" value="SECRETED PROTEIN-RELATED"/>
    <property type="match status" value="1"/>
</dbReference>
<dbReference type="EMBL" id="JBHSHP010000044">
    <property type="protein sequence ID" value="MFC4755462.1"/>
    <property type="molecule type" value="Genomic_DNA"/>
</dbReference>